<accession>A0ABU7I9X4</accession>
<evidence type="ECO:0000313" key="3">
    <source>
        <dbReference type="Proteomes" id="UP001336835"/>
    </source>
</evidence>
<name>A0ABU7I9X4_9SPHI</name>
<feature type="transmembrane region" description="Helical" evidence="1">
    <location>
        <begin position="149"/>
        <end position="173"/>
    </location>
</feature>
<protein>
    <recommendedName>
        <fullName evidence="4">DUF2007 domain-containing protein</fullName>
    </recommendedName>
</protein>
<keyword evidence="3" id="KW-1185">Reference proteome</keyword>
<proteinExistence type="predicted"/>
<keyword evidence="1" id="KW-0472">Membrane</keyword>
<dbReference type="Proteomes" id="UP001336835">
    <property type="component" value="Unassembled WGS sequence"/>
</dbReference>
<dbReference type="RefSeq" id="WP_330108598.1">
    <property type="nucleotide sequence ID" value="NZ_JAZDQT010000002.1"/>
</dbReference>
<organism evidence="2 3">
    <name type="scientific">Pedobacter albus</name>
    <dbReference type="NCBI Taxonomy" id="3113905"/>
    <lineage>
        <taxon>Bacteria</taxon>
        <taxon>Pseudomonadati</taxon>
        <taxon>Bacteroidota</taxon>
        <taxon>Sphingobacteriia</taxon>
        <taxon>Sphingobacteriales</taxon>
        <taxon>Sphingobacteriaceae</taxon>
        <taxon>Pedobacter</taxon>
    </lineage>
</organism>
<sequence length="220" mass="25380">MSQETFLTYQKFNDQAAASELAQFFGENGLAYELEDSSINFDVSFAYSELNKEFRVKLRSTDFKRADELLQELSQKSIELADESHYLYQFSDEELMGILQKPDEWNAFDIVLAQHILQERGKEVSKEALAQLRSERLSYLREPEQASRFWIFAGYFCAILGGGLGMFIGWHLIYHKRTLPNGESVFAYTSNDRKDGNIIFVISIISVILVIAYKVLRHDS</sequence>
<gene>
    <name evidence="2" type="ORF">VRU48_14305</name>
</gene>
<keyword evidence="1" id="KW-1133">Transmembrane helix</keyword>
<comment type="caution">
    <text evidence="2">The sequence shown here is derived from an EMBL/GenBank/DDBJ whole genome shotgun (WGS) entry which is preliminary data.</text>
</comment>
<keyword evidence="1" id="KW-0812">Transmembrane</keyword>
<evidence type="ECO:0000256" key="1">
    <source>
        <dbReference type="SAM" id="Phobius"/>
    </source>
</evidence>
<feature type="transmembrane region" description="Helical" evidence="1">
    <location>
        <begin position="198"/>
        <end position="216"/>
    </location>
</feature>
<reference evidence="2 3" key="1">
    <citation type="submission" date="2024-01" db="EMBL/GenBank/DDBJ databases">
        <title>Pedobacter sp. nov., isolated from fresh soil.</title>
        <authorList>
            <person name="Le N.T.T."/>
        </authorList>
    </citation>
    <scope>NUCLEOTIDE SEQUENCE [LARGE SCALE GENOMIC DNA]</scope>
    <source>
        <strain evidence="2 3">KR3-3</strain>
    </source>
</reference>
<dbReference type="EMBL" id="JAZDQT010000002">
    <property type="protein sequence ID" value="MEE1946293.1"/>
    <property type="molecule type" value="Genomic_DNA"/>
</dbReference>
<evidence type="ECO:0000313" key="2">
    <source>
        <dbReference type="EMBL" id="MEE1946293.1"/>
    </source>
</evidence>
<evidence type="ECO:0008006" key="4">
    <source>
        <dbReference type="Google" id="ProtNLM"/>
    </source>
</evidence>